<evidence type="ECO:0000313" key="1">
    <source>
        <dbReference type="EMBL" id="ALN79498.1"/>
    </source>
</evidence>
<gene>
    <name evidence="1" type="ORF">LA76x_1341</name>
</gene>
<dbReference type="STRING" id="84531.LA76x_1341"/>
<dbReference type="KEGG" id="lab:LA76x_1341"/>
<sequence length="266" mass="28787">MAWRPIAVSGIPFVFNDTFGTVSMAGSTVTAPMNSGPAWYIMIGDETVDYPIRITVQSYSSEQQFIEDPSNFSFEVVGGGITTVINENTGNTTEFSPNPVTGTGHYVDYIPGNGVETVRTEAYSMLVELDVVASGGCQEHGRTTRAFVSGYTLDRVHVVRAARTQRRCLVADFNGAIDKSRQIAKATWRCNSPWITILDTPTISASGRAAQVNATLGNCGAGHVKCSVELDNGEIYTQVFEVRVVDAPYFAEPYQSPGPYELTVTA</sequence>
<proteinExistence type="predicted"/>
<evidence type="ECO:0000313" key="2">
    <source>
        <dbReference type="Proteomes" id="UP000060787"/>
    </source>
</evidence>
<accession>A0A0S2F7I2</accession>
<keyword evidence="2" id="KW-1185">Reference proteome</keyword>
<protein>
    <submittedName>
        <fullName evidence="1">Uncharacterized protein</fullName>
    </submittedName>
</protein>
<name>A0A0S2F7I2_LYSAN</name>
<dbReference type="AlphaFoldDB" id="A0A0S2F7I2"/>
<dbReference type="Proteomes" id="UP000060787">
    <property type="component" value="Chromosome"/>
</dbReference>
<dbReference type="EMBL" id="CP011129">
    <property type="protein sequence ID" value="ALN79498.1"/>
    <property type="molecule type" value="Genomic_DNA"/>
</dbReference>
<dbReference type="PATRIC" id="fig|84531.8.peg.1370"/>
<reference evidence="1 2" key="1">
    <citation type="journal article" date="2015" name="BMC Genomics">
        <title>Comparative genomics and metabolic profiling of the genus Lysobacter.</title>
        <authorList>
            <person name="de Bruijn I."/>
            <person name="Cheng X."/>
            <person name="de Jager V."/>
            <person name="Exposito R.G."/>
            <person name="Watrous J."/>
            <person name="Patel N."/>
            <person name="Postma J."/>
            <person name="Dorrestein P.C."/>
            <person name="Kobayashi D."/>
            <person name="Raaijmakers J.M."/>
        </authorList>
    </citation>
    <scope>NUCLEOTIDE SEQUENCE [LARGE SCALE GENOMIC DNA]</scope>
    <source>
        <strain evidence="1 2">76</strain>
    </source>
</reference>
<dbReference type="RefSeq" id="WP_057917081.1">
    <property type="nucleotide sequence ID" value="NZ_CP011129.1"/>
</dbReference>
<organism evidence="1 2">
    <name type="scientific">Lysobacter antibioticus</name>
    <dbReference type="NCBI Taxonomy" id="84531"/>
    <lineage>
        <taxon>Bacteria</taxon>
        <taxon>Pseudomonadati</taxon>
        <taxon>Pseudomonadota</taxon>
        <taxon>Gammaproteobacteria</taxon>
        <taxon>Lysobacterales</taxon>
        <taxon>Lysobacteraceae</taxon>
        <taxon>Lysobacter</taxon>
    </lineage>
</organism>